<dbReference type="EMBL" id="CAJNOC010001008">
    <property type="protein sequence ID" value="CAF0826097.1"/>
    <property type="molecule type" value="Genomic_DNA"/>
</dbReference>
<protein>
    <submittedName>
        <fullName evidence="1">Uncharacterized protein</fullName>
    </submittedName>
</protein>
<name>A0A813UAB6_9BILA</name>
<organism evidence="1 2">
    <name type="scientific">Brachionus calyciflorus</name>
    <dbReference type="NCBI Taxonomy" id="104777"/>
    <lineage>
        <taxon>Eukaryota</taxon>
        <taxon>Metazoa</taxon>
        <taxon>Spiralia</taxon>
        <taxon>Gnathifera</taxon>
        <taxon>Rotifera</taxon>
        <taxon>Eurotatoria</taxon>
        <taxon>Monogononta</taxon>
        <taxon>Pseudotrocha</taxon>
        <taxon>Ploima</taxon>
        <taxon>Brachionidae</taxon>
        <taxon>Brachionus</taxon>
    </lineage>
</organism>
<reference evidence="1" key="1">
    <citation type="submission" date="2021-02" db="EMBL/GenBank/DDBJ databases">
        <authorList>
            <person name="Nowell W R."/>
        </authorList>
    </citation>
    <scope>NUCLEOTIDE SEQUENCE</scope>
    <source>
        <strain evidence="1">Ploen Becks lab</strain>
    </source>
</reference>
<proteinExistence type="predicted"/>
<evidence type="ECO:0000313" key="2">
    <source>
        <dbReference type="Proteomes" id="UP000663879"/>
    </source>
</evidence>
<sequence length="68" mass="7776">MYENNFSNQDVLQTLFGARPSATVIEELANGTAEPLEQDFFDVKIHSNNRTIAVRWLDNKICQFNVNS</sequence>
<accession>A0A813UAB6</accession>
<comment type="caution">
    <text evidence="1">The sequence shown here is derived from an EMBL/GenBank/DDBJ whole genome shotgun (WGS) entry which is preliminary data.</text>
</comment>
<dbReference type="AlphaFoldDB" id="A0A813UAB6"/>
<gene>
    <name evidence="1" type="ORF">OXX778_LOCUS7725</name>
</gene>
<keyword evidence="2" id="KW-1185">Reference proteome</keyword>
<dbReference type="Proteomes" id="UP000663879">
    <property type="component" value="Unassembled WGS sequence"/>
</dbReference>
<evidence type="ECO:0000313" key="1">
    <source>
        <dbReference type="EMBL" id="CAF0826097.1"/>
    </source>
</evidence>